<name>A0A1Q4V1W8_9ACTN</name>
<keyword evidence="3" id="KW-1185">Reference proteome</keyword>
<dbReference type="GeneID" id="96794542"/>
<sequence>MEPPHPQPHPPHPSLAEIRAGEHGNPPPPGGDWAADLAIERLTAATRQTGIELPGLSVLEDGARPPLVYLGWCNARAAEIIAESLIMRQLVGAPGTDT</sequence>
<dbReference type="EMBL" id="LFBV01000008">
    <property type="protein sequence ID" value="OKH91817.1"/>
    <property type="molecule type" value="Genomic_DNA"/>
</dbReference>
<reference evidence="2 3" key="1">
    <citation type="submission" date="2015-06" db="EMBL/GenBank/DDBJ databases">
        <title>Cloning and characterization of the uncialamcin biosynthetic gene cluster.</title>
        <authorList>
            <person name="Yan X."/>
            <person name="Huang T."/>
            <person name="Ge H."/>
            <person name="Shen B."/>
        </authorList>
    </citation>
    <scope>NUCLEOTIDE SEQUENCE [LARGE SCALE GENOMIC DNA]</scope>
    <source>
        <strain evidence="2 3">DCA2648</strain>
    </source>
</reference>
<dbReference type="RefSeq" id="WP_073792815.1">
    <property type="nucleotide sequence ID" value="NZ_CP109583.1"/>
</dbReference>
<gene>
    <name evidence="2" type="ORF">AB852_26495</name>
</gene>
<feature type="compositionally biased region" description="Pro residues" evidence="1">
    <location>
        <begin position="1"/>
        <end position="13"/>
    </location>
</feature>
<evidence type="ECO:0000256" key="1">
    <source>
        <dbReference type="SAM" id="MobiDB-lite"/>
    </source>
</evidence>
<protein>
    <submittedName>
        <fullName evidence="2">Uncharacterized protein</fullName>
    </submittedName>
</protein>
<evidence type="ECO:0000313" key="2">
    <source>
        <dbReference type="EMBL" id="OKH91817.1"/>
    </source>
</evidence>
<comment type="caution">
    <text evidence="2">The sequence shown here is derived from an EMBL/GenBank/DDBJ whole genome shotgun (WGS) entry which is preliminary data.</text>
</comment>
<proteinExistence type="predicted"/>
<organism evidence="2 3">
    <name type="scientific">Streptomyces uncialis</name>
    <dbReference type="NCBI Taxonomy" id="1048205"/>
    <lineage>
        <taxon>Bacteria</taxon>
        <taxon>Bacillati</taxon>
        <taxon>Actinomycetota</taxon>
        <taxon>Actinomycetes</taxon>
        <taxon>Kitasatosporales</taxon>
        <taxon>Streptomycetaceae</taxon>
        <taxon>Streptomyces</taxon>
    </lineage>
</organism>
<feature type="region of interest" description="Disordered" evidence="1">
    <location>
        <begin position="1"/>
        <end position="34"/>
    </location>
</feature>
<dbReference type="AlphaFoldDB" id="A0A1Q4V1W8"/>
<evidence type="ECO:0000313" key="3">
    <source>
        <dbReference type="Proteomes" id="UP000186455"/>
    </source>
</evidence>
<accession>A0A1Q4V1W8</accession>
<dbReference type="Proteomes" id="UP000186455">
    <property type="component" value="Unassembled WGS sequence"/>
</dbReference>